<feature type="region of interest" description="Disordered" evidence="1">
    <location>
        <begin position="220"/>
        <end position="338"/>
    </location>
</feature>
<evidence type="ECO:0000313" key="3">
    <source>
        <dbReference type="Proteomes" id="UP000230750"/>
    </source>
</evidence>
<dbReference type="GO" id="GO:0006405">
    <property type="term" value="P:RNA export from nucleus"/>
    <property type="evidence" value="ECO:0007669"/>
    <property type="project" value="TreeGrafter"/>
</dbReference>
<feature type="compositionally biased region" description="Polar residues" evidence="1">
    <location>
        <begin position="473"/>
        <end position="483"/>
    </location>
</feature>
<dbReference type="OrthoDB" id="248320at2759"/>
<dbReference type="EMBL" id="MRZV01001210">
    <property type="protein sequence ID" value="PIK39698.1"/>
    <property type="molecule type" value="Genomic_DNA"/>
</dbReference>
<dbReference type="GO" id="GO:0008139">
    <property type="term" value="F:nuclear localization sequence binding"/>
    <property type="evidence" value="ECO:0007669"/>
    <property type="project" value="TreeGrafter"/>
</dbReference>
<feature type="compositionally biased region" description="Polar residues" evidence="1">
    <location>
        <begin position="923"/>
        <end position="937"/>
    </location>
</feature>
<dbReference type="GO" id="GO:0017056">
    <property type="term" value="F:structural constituent of nuclear pore"/>
    <property type="evidence" value="ECO:0007669"/>
    <property type="project" value="TreeGrafter"/>
</dbReference>
<name>A0A2G8JVC6_STIJA</name>
<feature type="compositionally biased region" description="Polar residues" evidence="1">
    <location>
        <begin position="265"/>
        <end position="282"/>
    </location>
</feature>
<accession>A0A2G8JVC6</accession>
<feature type="region of interest" description="Disordered" evidence="1">
    <location>
        <begin position="621"/>
        <end position="657"/>
    </location>
</feature>
<dbReference type="AlphaFoldDB" id="A0A2G8JVC6"/>
<feature type="compositionally biased region" description="Low complexity" evidence="1">
    <location>
        <begin position="537"/>
        <end position="557"/>
    </location>
</feature>
<feature type="region of interest" description="Disordered" evidence="1">
    <location>
        <begin position="910"/>
        <end position="958"/>
    </location>
</feature>
<feature type="region of interest" description="Disordered" evidence="1">
    <location>
        <begin position="511"/>
        <end position="594"/>
    </location>
</feature>
<protein>
    <submittedName>
        <fullName evidence="2">Putative nuclear pore complex protein</fullName>
    </submittedName>
</protein>
<dbReference type="InterPro" id="IPR026054">
    <property type="entry name" value="Nucleoporin"/>
</dbReference>
<gene>
    <name evidence="2" type="ORF">BSL78_23452</name>
</gene>
<feature type="region of interest" description="Disordered" evidence="1">
    <location>
        <begin position="464"/>
        <end position="483"/>
    </location>
</feature>
<dbReference type="GO" id="GO:0006606">
    <property type="term" value="P:protein import into nucleus"/>
    <property type="evidence" value="ECO:0007669"/>
    <property type="project" value="TreeGrafter"/>
</dbReference>
<comment type="caution">
    <text evidence="2">The sequence shown here is derived from an EMBL/GenBank/DDBJ whole genome shotgun (WGS) entry which is preliminary data.</text>
</comment>
<reference evidence="2 3" key="1">
    <citation type="journal article" date="2017" name="PLoS Biol.">
        <title>The sea cucumber genome provides insights into morphological evolution and visceral regeneration.</title>
        <authorList>
            <person name="Zhang X."/>
            <person name="Sun L."/>
            <person name="Yuan J."/>
            <person name="Sun Y."/>
            <person name="Gao Y."/>
            <person name="Zhang L."/>
            <person name="Li S."/>
            <person name="Dai H."/>
            <person name="Hamel J.F."/>
            <person name="Liu C."/>
            <person name="Yu Y."/>
            <person name="Liu S."/>
            <person name="Lin W."/>
            <person name="Guo K."/>
            <person name="Jin S."/>
            <person name="Xu P."/>
            <person name="Storey K.B."/>
            <person name="Huan P."/>
            <person name="Zhang T."/>
            <person name="Zhou Y."/>
            <person name="Zhang J."/>
            <person name="Lin C."/>
            <person name="Li X."/>
            <person name="Xing L."/>
            <person name="Huo D."/>
            <person name="Sun M."/>
            <person name="Wang L."/>
            <person name="Mercier A."/>
            <person name="Li F."/>
            <person name="Yang H."/>
            <person name="Xiang J."/>
        </authorList>
    </citation>
    <scope>NUCLEOTIDE SEQUENCE [LARGE SCALE GENOMIC DNA]</scope>
    <source>
        <strain evidence="2">Shaxun</strain>
        <tissue evidence="2">Muscle</tissue>
    </source>
</reference>
<evidence type="ECO:0000256" key="1">
    <source>
        <dbReference type="SAM" id="MobiDB-lite"/>
    </source>
</evidence>
<dbReference type="PANTHER" id="PTHR23193">
    <property type="entry name" value="NUCLEAR PORE COMPLEX PROTEIN NUP"/>
    <property type="match status" value="1"/>
</dbReference>
<dbReference type="Proteomes" id="UP000230750">
    <property type="component" value="Unassembled WGS sequence"/>
</dbReference>
<evidence type="ECO:0000313" key="2">
    <source>
        <dbReference type="EMBL" id="PIK39698.1"/>
    </source>
</evidence>
<feature type="compositionally biased region" description="Polar residues" evidence="1">
    <location>
        <begin position="299"/>
        <end position="317"/>
    </location>
</feature>
<sequence>MSNILDEMEHFGKEIDGLKSRTRDGKYSVGNKEELRRIRKDMADLDSFKADVLECTKSLNEDVHSIKSKLLNSFALLEESRIRKQRNKDPKFITLLKARELDPQTASKMQEIRGMYHYLDVGSRDVNRSLDMEWEENQRRGNRNGSRKLATPTMDTVYHTLRNHHNIMASQRIALEDIREKLVRAQKYDPIGALYRGPLPSPRFRSDEVEPLALKLSETKLHASRRERRTPASAKKQSLLRDILSRRTQTPMRSSPKVLSREEQVSSPTLSYSSEGSYTPSAPFSKKLDFTDDAGSDPTRGNQETKFQQAITPQRESTPVKDMTNGMPLKQTTMPPKQGMMPPVAAALWAYMMIPVDRTSKQAHKYVLGYCLCISNNSYVSPSQCGRFNEHWEGSSSCWCRKWQRYATTEGGIISDSSLADGVTTDDAPSSFAHTGTGTVLWGADASKATPAQLAGAAALNRLPTKGHGASGEPTTSKLPPNVNIKNLDSLKSTMPPPVTFAAVASSVDTDTAQDTPTVSSKPVEVPTVTSPFVQPSLSTVGASSSVSSSKPSAVIAEAPKSGGSLHTPVAASTPTDTATTVPQSTKFDFGTRNNNASTSVPGGFFLGGAVTENPTGASAVFGGRKAQTSQDTNQTPEAKDGTLKGLLEENPTDSKAPKSALQSKVLCWALNRNLTYLYHTHILYGLYSSPSSQERSCQLYTAGEYCFSCTTTGSSDQFSFASSSSKFGFGGSNSGFSFSQKASTAPNAETSSAFGQSAAITATPSSQPSEAVNASTASTPVETEAAGPFVFPVSKPSIGYPCDCKCSIIWFFFRTDQQQWRDRVEHVCYRYDPSLFATATTSAVPAQTTTDASGFSFASTSSGQSLFGGSGAGKPLFGSPATTTKPSLFGQPASTSAFAVSSSTTTSSGGGFSFGQPTTTSQSFFGQPTSTTQSVFGGQPSPFSTASASSPFGQKSG</sequence>
<feature type="compositionally biased region" description="Polar residues" evidence="1">
    <location>
        <begin position="627"/>
        <end position="637"/>
    </location>
</feature>
<proteinExistence type="predicted"/>
<dbReference type="PANTHER" id="PTHR23193:SF46">
    <property type="entry name" value="NUCLEAR PORE COMPLEX PROTEIN NUP214"/>
    <property type="match status" value="1"/>
</dbReference>
<feature type="compositionally biased region" description="Low complexity" evidence="1">
    <location>
        <begin position="941"/>
        <end position="958"/>
    </location>
</feature>
<feature type="compositionally biased region" description="Polar residues" evidence="1">
    <location>
        <begin position="511"/>
        <end position="521"/>
    </location>
</feature>
<keyword evidence="3" id="KW-1185">Reference proteome</keyword>
<organism evidence="2 3">
    <name type="scientific">Stichopus japonicus</name>
    <name type="common">Sea cucumber</name>
    <dbReference type="NCBI Taxonomy" id="307972"/>
    <lineage>
        <taxon>Eukaryota</taxon>
        <taxon>Metazoa</taxon>
        <taxon>Echinodermata</taxon>
        <taxon>Eleutherozoa</taxon>
        <taxon>Echinozoa</taxon>
        <taxon>Holothuroidea</taxon>
        <taxon>Aspidochirotacea</taxon>
        <taxon>Aspidochirotida</taxon>
        <taxon>Stichopodidae</taxon>
        <taxon>Apostichopus</taxon>
    </lineage>
</organism>
<dbReference type="GO" id="GO:0005643">
    <property type="term" value="C:nuclear pore"/>
    <property type="evidence" value="ECO:0007669"/>
    <property type="project" value="TreeGrafter"/>
</dbReference>
<dbReference type="STRING" id="307972.A0A2G8JVC6"/>
<feature type="compositionally biased region" description="Polar residues" evidence="1">
    <location>
        <begin position="571"/>
        <end position="594"/>
    </location>
</feature>